<protein>
    <submittedName>
        <fullName evidence="2">AAA+ ATPase domain</fullName>
    </submittedName>
</protein>
<dbReference type="PANTHER" id="PTHR23077:SF117">
    <property type="entry name" value="AAA+ ATPASE DOMAIN-CONTAINING PROTEIN"/>
    <property type="match status" value="1"/>
</dbReference>
<accession>A0A2U1NVB5</accession>
<name>A0A2U1NVB5_ARTAN</name>
<feature type="domain" description="AAA+ ATPase" evidence="1">
    <location>
        <begin position="46"/>
        <end position="316"/>
    </location>
</feature>
<organism evidence="2 3">
    <name type="scientific">Artemisia annua</name>
    <name type="common">Sweet wormwood</name>
    <dbReference type="NCBI Taxonomy" id="35608"/>
    <lineage>
        <taxon>Eukaryota</taxon>
        <taxon>Viridiplantae</taxon>
        <taxon>Streptophyta</taxon>
        <taxon>Embryophyta</taxon>
        <taxon>Tracheophyta</taxon>
        <taxon>Spermatophyta</taxon>
        <taxon>Magnoliopsida</taxon>
        <taxon>eudicotyledons</taxon>
        <taxon>Gunneridae</taxon>
        <taxon>Pentapetalae</taxon>
        <taxon>asterids</taxon>
        <taxon>campanulids</taxon>
        <taxon>Asterales</taxon>
        <taxon>Asteraceae</taxon>
        <taxon>Asteroideae</taxon>
        <taxon>Anthemideae</taxon>
        <taxon>Artemisiinae</taxon>
        <taxon>Artemisia</taxon>
    </lineage>
</organism>
<keyword evidence="3" id="KW-1185">Reference proteome</keyword>
<dbReference type="STRING" id="35608.A0A2U1NVB5"/>
<dbReference type="GO" id="GO:0016887">
    <property type="term" value="F:ATP hydrolysis activity"/>
    <property type="evidence" value="ECO:0007669"/>
    <property type="project" value="InterPro"/>
</dbReference>
<dbReference type="Gene3D" id="1.10.8.60">
    <property type="match status" value="1"/>
</dbReference>
<dbReference type="OrthoDB" id="27435at2759"/>
<dbReference type="SMART" id="SM00382">
    <property type="entry name" value="AAA"/>
    <property type="match status" value="1"/>
</dbReference>
<proteinExistence type="predicted"/>
<dbReference type="InterPro" id="IPR050168">
    <property type="entry name" value="AAA_ATPase_domain"/>
</dbReference>
<dbReference type="Gene3D" id="3.40.50.300">
    <property type="entry name" value="P-loop containing nucleotide triphosphate hydrolases"/>
    <property type="match status" value="2"/>
</dbReference>
<dbReference type="InterPro" id="IPR003959">
    <property type="entry name" value="ATPase_AAA_core"/>
</dbReference>
<dbReference type="AlphaFoldDB" id="A0A2U1NVB5"/>
<evidence type="ECO:0000313" key="3">
    <source>
        <dbReference type="Proteomes" id="UP000245207"/>
    </source>
</evidence>
<evidence type="ECO:0000313" key="2">
    <source>
        <dbReference type="EMBL" id="PWA77449.1"/>
    </source>
</evidence>
<dbReference type="Pfam" id="PF00004">
    <property type="entry name" value="AAA"/>
    <property type="match status" value="1"/>
</dbReference>
<dbReference type="EMBL" id="PKPP01002126">
    <property type="protein sequence ID" value="PWA77449.1"/>
    <property type="molecule type" value="Genomic_DNA"/>
</dbReference>
<dbReference type="Proteomes" id="UP000245207">
    <property type="component" value="Unassembled WGS sequence"/>
</dbReference>
<dbReference type="PANTHER" id="PTHR23077">
    <property type="entry name" value="AAA-FAMILY ATPASE"/>
    <property type="match status" value="1"/>
</dbReference>
<dbReference type="SUPFAM" id="SSF52540">
    <property type="entry name" value="P-loop containing nucleoside triphosphate hydrolases"/>
    <property type="match status" value="1"/>
</dbReference>
<evidence type="ECO:0000259" key="1">
    <source>
        <dbReference type="SMART" id="SM00382"/>
    </source>
</evidence>
<sequence length="411" mass="45999">MNPQTIMAQFFFIKKPHYSSLNSVTFKILSILPPNISGYKNISMEVPDGYLVYGPQRTGKTTLVHALAKQSELSFFPVYATDIAKIGKQGIERLFVEARISSPSIVLIENVECIAAKQETGETDPILKEVVIGLSGLAGSDLKLQEESNYARLIQSITSPNVNAKTLITGNDIQIQYATYATLMTYATLILMDSFIRHAMKFLRNSPEVEVIVGPLKDSMAAVDKVAPKWVSGVASIVLISASVFGCDWAKCVGRLNDLQSDYNWVKRALRIEMDNCKTYGKEVVVIATTDKREKLDPFMTQAGWFSDQVHVPTPDEDDRRKMVKYLLKDFLREEDKQVCNLIVFNTKGLVWGNIKHICRLVYGFATKRGNTHVTVEDVQQAFEQLKGNVNSEYGQLGEDLQGANEAMEFE</sequence>
<reference evidence="2 3" key="1">
    <citation type="journal article" date="2018" name="Mol. Plant">
        <title>The genome of Artemisia annua provides insight into the evolution of Asteraceae family and artemisinin biosynthesis.</title>
        <authorList>
            <person name="Shen Q."/>
            <person name="Zhang L."/>
            <person name="Liao Z."/>
            <person name="Wang S."/>
            <person name="Yan T."/>
            <person name="Shi P."/>
            <person name="Liu M."/>
            <person name="Fu X."/>
            <person name="Pan Q."/>
            <person name="Wang Y."/>
            <person name="Lv Z."/>
            <person name="Lu X."/>
            <person name="Zhang F."/>
            <person name="Jiang W."/>
            <person name="Ma Y."/>
            <person name="Chen M."/>
            <person name="Hao X."/>
            <person name="Li L."/>
            <person name="Tang Y."/>
            <person name="Lv G."/>
            <person name="Zhou Y."/>
            <person name="Sun X."/>
            <person name="Brodelius P.E."/>
            <person name="Rose J.K.C."/>
            <person name="Tang K."/>
        </authorList>
    </citation>
    <scope>NUCLEOTIDE SEQUENCE [LARGE SCALE GENOMIC DNA]</scope>
    <source>
        <strain evidence="3">cv. Huhao1</strain>
        <tissue evidence="2">Leaf</tissue>
    </source>
</reference>
<dbReference type="GO" id="GO:0005524">
    <property type="term" value="F:ATP binding"/>
    <property type="evidence" value="ECO:0007669"/>
    <property type="project" value="InterPro"/>
</dbReference>
<gene>
    <name evidence="2" type="ORF">CTI12_AA223340</name>
</gene>
<comment type="caution">
    <text evidence="2">The sequence shown here is derived from an EMBL/GenBank/DDBJ whole genome shotgun (WGS) entry which is preliminary data.</text>
</comment>
<dbReference type="InterPro" id="IPR003593">
    <property type="entry name" value="AAA+_ATPase"/>
</dbReference>
<dbReference type="InterPro" id="IPR027417">
    <property type="entry name" value="P-loop_NTPase"/>
</dbReference>